<evidence type="ECO:0000313" key="9">
    <source>
        <dbReference type="Proteomes" id="UP001500827"/>
    </source>
</evidence>
<evidence type="ECO:0000256" key="7">
    <source>
        <dbReference type="SAM" id="Phobius"/>
    </source>
</evidence>
<accession>A0ABP7LRG8</accession>
<evidence type="ECO:0000256" key="1">
    <source>
        <dbReference type="ARBA" id="ARBA00004651"/>
    </source>
</evidence>
<comment type="subcellular location">
    <subcellularLocation>
        <location evidence="1">Cell membrane</location>
        <topology evidence="1">Multi-pass membrane protein</topology>
    </subcellularLocation>
</comment>
<name>A0ABP7LRG8_9SPHN</name>
<dbReference type="RefSeq" id="WP_344699936.1">
    <property type="nucleotide sequence ID" value="NZ_BAABBM010000001.1"/>
</dbReference>
<feature type="transmembrane region" description="Helical" evidence="7">
    <location>
        <begin position="6"/>
        <end position="24"/>
    </location>
</feature>
<keyword evidence="5 7" id="KW-1133">Transmembrane helix</keyword>
<dbReference type="PANTHER" id="PTHR33884">
    <property type="entry name" value="UPF0410 PROTEIN YMGE"/>
    <property type="match status" value="1"/>
</dbReference>
<evidence type="ECO:0000256" key="5">
    <source>
        <dbReference type="ARBA" id="ARBA00022989"/>
    </source>
</evidence>
<keyword evidence="3" id="KW-1003">Cell membrane</keyword>
<feature type="transmembrane region" description="Helical" evidence="7">
    <location>
        <begin position="31"/>
        <end position="56"/>
    </location>
</feature>
<organism evidence="8 9">
    <name type="scientific">Sphingomonas limnosediminicola</name>
    <dbReference type="NCBI Taxonomy" id="940133"/>
    <lineage>
        <taxon>Bacteria</taxon>
        <taxon>Pseudomonadati</taxon>
        <taxon>Pseudomonadota</taxon>
        <taxon>Alphaproteobacteria</taxon>
        <taxon>Sphingomonadales</taxon>
        <taxon>Sphingomonadaceae</taxon>
        <taxon>Sphingomonas</taxon>
    </lineage>
</organism>
<dbReference type="EMBL" id="BAABBM010000001">
    <property type="protein sequence ID" value="GAA3904578.1"/>
    <property type="molecule type" value="Genomic_DNA"/>
</dbReference>
<evidence type="ECO:0000256" key="6">
    <source>
        <dbReference type="ARBA" id="ARBA00023136"/>
    </source>
</evidence>
<comment type="similarity">
    <text evidence="2">Belongs to the UPF0410 family.</text>
</comment>
<reference evidence="9" key="1">
    <citation type="journal article" date="2019" name="Int. J. Syst. Evol. Microbiol.">
        <title>The Global Catalogue of Microorganisms (GCM) 10K type strain sequencing project: providing services to taxonomists for standard genome sequencing and annotation.</title>
        <authorList>
            <consortium name="The Broad Institute Genomics Platform"/>
            <consortium name="The Broad Institute Genome Sequencing Center for Infectious Disease"/>
            <person name="Wu L."/>
            <person name="Ma J."/>
        </authorList>
    </citation>
    <scope>NUCLEOTIDE SEQUENCE [LARGE SCALE GENOMIC DNA]</scope>
    <source>
        <strain evidence="9">JCM 17543</strain>
    </source>
</reference>
<dbReference type="PANTHER" id="PTHR33884:SF7">
    <property type="entry name" value="BSL8023 PROTEIN"/>
    <property type="match status" value="1"/>
</dbReference>
<sequence length="87" mass="8905">MEQYGIIGWIVIGGIAGAIAKLLMPGKDPGGCIITVLLGIAGALVAGWLGHAIGWYNTGEGAGFVAAIIGAFILLGIYRLVAGRRRL</sequence>
<evidence type="ECO:0000256" key="2">
    <source>
        <dbReference type="ARBA" id="ARBA00011006"/>
    </source>
</evidence>
<dbReference type="InterPro" id="IPR007341">
    <property type="entry name" value="Transgly_assoc"/>
</dbReference>
<keyword evidence="9" id="KW-1185">Reference proteome</keyword>
<evidence type="ECO:0000256" key="3">
    <source>
        <dbReference type="ARBA" id="ARBA00022475"/>
    </source>
</evidence>
<dbReference type="Proteomes" id="UP001500827">
    <property type="component" value="Unassembled WGS sequence"/>
</dbReference>
<comment type="caution">
    <text evidence="8">The sequence shown here is derived from an EMBL/GenBank/DDBJ whole genome shotgun (WGS) entry which is preliminary data.</text>
</comment>
<proteinExistence type="inferred from homology"/>
<keyword evidence="6 7" id="KW-0472">Membrane</keyword>
<dbReference type="Pfam" id="PF04226">
    <property type="entry name" value="Transgly_assoc"/>
    <property type="match status" value="1"/>
</dbReference>
<evidence type="ECO:0000313" key="8">
    <source>
        <dbReference type="EMBL" id="GAA3904578.1"/>
    </source>
</evidence>
<evidence type="ECO:0000256" key="4">
    <source>
        <dbReference type="ARBA" id="ARBA00022692"/>
    </source>
</evidence>
<keyword evidence="4 7" id="KW-0812">Transmembrane</keyword>
<protein>
    <submittedName>
        <fullName evidence="8">GlsB/YeaQ/YmgE family stress response membrane protein</fullName>
    </submittedName>
</protein>
<gene>
    <name evidence="8" type="ORF">GCM10022276_24010</name>
</gene>
<feature type="transmembrane region" description="Helical" evidence="7">
    <location>
        <begin position="62"/>
        <end position="81"/>
    </location>
</feature>